<proteinExistence type="predicted"/>
<dbReference type="InterPro" id="IPR002104">
    <property type="entry name" value="Integrase_catalytic"/>
</dbReference>
<dbReference type="CDD" id="cd00796">
    <property type="entry name" value="INT_Rci_Hp1_C"/>
    <property type="match status" value="1"/>
</dbReference>
<feature type="domain" description="Tyr recombinase" evidence="4">
    <location>
        <begin position="167"/>
        <end position="374"/>
    </location>
</feature>
<dbReference type="GO" id="GO:0015074">
    <property type="term" value="P:DNA integration"/>
    <property type="evidence" value="ECO:0007669"/>
    <property type="project" value="UniProtKB-KW"/>
</dbReference>
<evidence type="ECO:0000313" key="6">
    <source>
        <dbReference type="Proteomes" id="UP000742631"/>
    </source>
</evidence>
<dbReference type="AlphaFoldDB" id="A0A921JDH4"/>
<dbReference type="Pfam" id="PF00589">
    <property type="entry name" value="Phage_integrase"/>
    <property type="match status" value="1"/>
</dbReference>
<dbReference type="EMBL" id="DYYG01000001">
    <property type="protein sequence ID" value="HJE22104.1"/>
    <property type="molecule type" value="Genomic_DNA"/>
</dbReference>
<evidence type="ECO:0000256" key="2">
    <source>
        <dbReference type="ARBA" id="ARBA00023172"/>
    </source>
</evidence>
<dbReference type="PROSITE" id="PS51898">
    <property type="entry name" value="TYR_RECOMBINASE"/>
    <property type="match status" value="1"/>
</dbReference>
<dbReference type="InterPro" id="IPR050090">
    <property type="entry name" value="Tyrosine_recombinase_XerCD"/>
</dbReference>
<reference evidence="5" key="2">
    <citation type="submission" date="2021-09" db="EMBL/GenBank/DDBJ databases">
        <authorList>
            <person name="Gilroy R."/>
        </authorList>
    </citation>
    <scope>NUCLEOTIDE SEQUENCE</scope>
    <source>
        <strain evidence="5">316</strain>
    </source>
</reference>
<dbReference type="PANTHER" id="PTHR30349:SF88">
    <property type="entry name" value="BLL1584 PROTEIN"/>
    <property type="match status" value="1"/>
</dbReference>
<sequence length="400" mass="45475">MPRPRKRARLWLRPERVRNGKVVANATWIILDGGKHFPTGCTHGEIALAEQRLSEHIAEKYQPKRKLKDIESIDVADVLNIYFSDKEIEPQHRKRFEGCIARLAQFFGGMMLSDVTGETCRRYVVVRGNSGGARRDLEDLRAAISHHKNEGLHRGEVRVVLPRKGESRMRWLTRSEAARLLWTCWRYREVQAWNTGTRKEKQVATRKRPLRHLARFILLGLYTGTRAGAIASAAFHRGEGRSYVDLDEGVYYRLAQGKRATNKRQPPVKLPPHVLARLRVWSQIPRKDGTLPEYVVEWNGKPVASVKTAFATAVRLAGLEEGASPHVLRHTAATWLMQQGVNLWEAAGYLGMTPEMLQKVYGHHHPDFQNEAAGAFKNRRRKPQSLVKSLFKPKSGEAGA</sequence>
<protein>
    <submittedName>
        <fullName evidence="5">Site-specific integrase</fullName>
    </submittedName>
</protein>
<reference evidence="5" key="1">
    <citation type="journal article" date="2021" name="PeerJ">
        <title>Extensive microbial diversity within the chicken gut microbiome revealed by metagenomics and culture.</title>
        <authorList>
            <person name="Gilroy R."/>
            <person name="Ravi A."/>
            <person name="Getino M."/>
            <person name="Pursley I."/>
            <person name="Horton D.L."/>
            <person name="Alikhan N.F."/>
            <person name="Baker D."/>
            <person name="Gharbi K."/>
            <person name="Hall N."/>
            <person name="Watson M."/>
            <person name="Adriaenssens E.M."/>
            <person name="Foster-Nyarko E."/>
            <person name="Jarju S."/>
            <person name="Secka A."/>
            <person name="Antonio M."/>
            <person name="Oren A."/>
            <person name="Chaudhuri R.R."/>
            <person name="La Ragione R."/>
            <person name="Hildebrand F."/>
            <person name="Pallen M.J."/>
        </authorList>
    </citation>
    <scope>NUCLEOTIDE SEQUENCE</scope>
    <source>
        <strain evidence="5">316</strain>
    </source>
</reference>
<keyword evidence="1" id="KW-0229">DNA integration</keyword>
<accession>A0A921JDH4</accession>
<dbReference type="SUPFAM" id="SSF56349">
    <property type="entry name" value="DNA breaking-rejoining enzymes"/>
    <property type="match status" value="1"/>
</dbReference>
<evidence type="ECO:0000313" key="5">
    <source>
        <dbReference type="EMBL" id="HJE22104.1"/>
    </source>
</evidence>
<evidence type="ECO:0000256" key="1">
    <source>
        <dbReference type="ARBA" id="ARBA00022908"/>
    </source>
</evidence>
<dbReference type="PANTHER" id="PTHR30349">
    <property type="entry name" value="PHAGE INTEGRASE-RELATED"/>
    <property type="match status" value="1"/>
</dbReference>
<dbReference type="GO" id="GO:0003677">
    <property type="term" value="F:DNA binding"/>
    <property type="evidence" value="ECO:0007669"/>
    <property type="project" value="InterPro"/>
</dbReference>
<evidence type="ECO:0000259" key="4">
    <source>
        <dbReference type="PROSITE" id="PS51898"/>
    </source>
</evidence>
<comment type="caution">
    <text evidence="5">The sequence shown here is derived from an EMBL/GenBank/DDBJ whole genome shotgun (WGS) entry which is preliminary data.</text>
</comment>
<keyword evidence="2" id="KW-0233">DNA recombination</keyword>
<evidence type="ECO:0000256" key="3">
    <source>
        <dbReference type="SAM" id="MobiDB-lite"/>
    </source>
</evidence>
<dbReference type="InterPro" id="IPR011010">
    <property type="entry name" value="DNA_brk_join_enz"/>
</dbReference>
<dbReference type="Gene3D" id="1.10.443.10">
    <property type="entry name" value="Intergrase catalytic core"/>
    <property type="match status" value="1"/>
</dbReference>
<organism evidence="5 6">
    <name type="scientific">Methylorubrum populi</name>
    <dbReference type="NCBI Taxonomy" id="223967"/>
    <lineage>
        <taxon>Bacteria</taxon>
        <taxon>Pseudomonadati</taxon>
        <taxon>Pseudomonadota</taxon>
        <taxon>Alphaproteobacteria</taxon>
        <taxon>Hyphomicrobiales</taxon>
        <taxon>Methylobacteriaceae</taxon>
        <taxon>Methylorubrum</taxon>
    </lineage>
</organism>
<feature type="region of interest" description="Disordered" evidence="3">
    <location>
        <begin position="377"/>
        <end position="400"/>
    </location>
</feature>
<gene>
    <name evidence="5" type="ORF">K8W01_00380</name>
</gene>
<name>A0A921JDH4_9HYPH</name>
<dbReference type="Proteomes" id="UP000742631">
    <property type="component" value="Unassembled WGS sequence"/>
</dbReference>
<dbReference type="InterPro" id="IPR013762">
    <property type="entry name" value="Integrase-like_cat_sf"/>
</dbReference>
<dbReference type="GO" id="GO:0006310">
    <property type="term" value="P:DNA recombination"/>
    <property type="evidence" value="ECO:0007669"/>
    <property type="project" value="UniProtKB-KW"/>
</dbReference>